<accession>A0ABZ2A5L9</accession>
<dbReference type="RefSeq" id="WP_329077543.1">
    <property type="nucleotide sequence ID" value="NZ_CP109495.1"/>
</dbReference>
<organism evidence="1 2">
    <name type="scientific">Streptomyces niveus</name>
    <name type="common">Streptomyces spheroides</name>
    <dbReference type="NCBI Taxonomy" id="193462"/>
    <lineage>
        <taxon>Bacteria</taxon>
        <taxon>Bacillati</taxon>
        <taxon>Actinomycetota</taxon>
        <taxon>Actinomycetes</taxon>
        <taxon>Kitasatosporales</taxon>
        <taxon>Streptomycetaceae</taxon>
        <taxon>Streptomyces</taxon>
    </lineage>
</organism>
<dbReference type="Proteomes" id="UP001432209">
    <property type="component" value="Chromosome"/>
</dbReference>
<gene>
    <name evidence="1" type="ORF">OG442_21535</name>
</gene>
<keyword evidence="2" id="KW-1185">Reference proteome</keyword>
<reference evidence="1" key="1">
    <citation type="submission" date="2022-10" db="EMBL/GenBank/DDBJ databases">
        <title>The complete genomes of actinobacterial strains from the NBC collection.</title>
        <authorList>
            <person name="Joergensen T.S."/>
            <person name="Alvarez Arevalo M."/>
            <person name="Sterndorff E.B."/>
            <person name="Faurdal D."/>
            <person name="Vuksanovic O."/>
            <person name="Mourched A.-S."/>
            <person name="Charusanti P."/>
            <person name="Shaw S."/>
            <person name="Blin K."/>
            <person name="Weber T."/>
        </authorList>
    </citation>
    <scope>NUCLEOTIDE SEQUENCE</scope>
    <source>
        <strain evidence="1">NBC_01432</strain>
    </source>
</reference>
<protein>
    <submittedName>
        <fullName evidence="1">Uncharacterized protein</fullName>
    </submittedName>
</protein>
<evidence type="ECO:0000313" key="2">
    <source>
        <dbReference type="Proteomes" id="UP001432209"/>
    </source>
</evidence>
<sequence length="106" mass="11596">MRTYAGSQKVVSVLEGFEARELREISNNMAGPVFEDFRELFLGPADEPAEASAVRREAARAVLAELLAESRDDEISMLNAVYAVQLSSLAPLRQLTEFPLVGRVAA</sequence>
<proteinExistence type="predicted"/>
<name>A0ABZ2A5L9_STRNV</name>
<evidence type="ECO:0000313" key="1">
    <source>
        <dbReference type="EMBL" id="WUX53936.1"/>
    </source>
</evidence>
<dbReference type="EMBL" id="CP109495">
    <property type="protein sequence ID" value="WUX53936.1"/>
    <property type="molecule type" value="Genomic_DNA"/>
</dbReference>